<accession>A0A1M5CCH4</accession>
<dbReference type="GO" id="GO:0003677">
    <property type="term" value="F:DNA binding"/>
    <property type="evidence" value="ECO:0007669"/>
    <property type="project" value="InterPro"/>
</dbReference>
<dbReference type="GO" id="GO:0000150">
    <property type="term" value="F:DNA strand exchange activity"/>
    <property type="evidence" value="ECO:0007669"/>
    <property type="project" value="InterPro"/>
</dbReference>
<dbReference type="RefSeq" id="WP_238457068.1">
    <property type="nucleotide sequence ID" value="NZ_FQUY01000030.1"/>
</dbReference>
<dbReference type="PROSITE" id="PS50531">
    <property type="entry name" value="HTH_IS21"/>
    <property type="match status" value="1"/>
</dbReference>
<dbReference type="STRING" id="1121429.SAMN02745133_02885"/>
<dbReference type="InterPro" id="IPR006120">
    <property type="entry name" value="Resolvase_HTH_dom"/>
</dbReference>
<protein>
    <submittedName>
        <fullName evidence="2">Helix-turn-helix domain of resolvase</fullName>
    </submittedName>
</protein>
<feature type="domain" description="HTH IS21-type" evidence="1">
    <location>
        <begin position="1"/>
        <end position="60"/>
    </location>
</feature>
<keyword evidence="3" id="KW-1185">Reference proteome</keyword>
<evidence type="ECO:0000259" key="1">
    <source>
        <dbReference type="PROSITE" id="PS50531"/>
    </source>
</evidence>
<evidence type="ECO:0000313" key="2">
    <source>
        <dbReference type="EMBL" id="SHF52419.1"/>
    </source>
</evidence>
<dbReference type="Pfam" id="PF02796">
    <property type="entry name" value="HTH_7"/>
    <property type="match status" value="1"/>
</dbReference>
<dbReference type="AlphaFoldDB" id="A0A1M5CCH4"/>
<organism evidence="2 3">
    <name type="scientific">Desulforamulus putei DSM 12395</name>
    <dbReference type="NCBI Taxonomy" id="1121429"/>
    <lineage>
        <taxon>Bacteria</taxon>
        <taxon>Bacillati</taxon>
        <taxon>Bacillota</taxon>
        <taxon>Clostridia</taxon>
        <taxon>Eubacteriales</taxon>
        <taxon>Peptococcaceae</taxon>
        <taxon>Desulforamulus</taxon>
    </lineage>
</organism>
<sequence length="111" mass="12867">MATHQALHAQGVSIRKIAKTLSVSRNTVRKYLRDINPPQFKAREYEKQLDKYREEIQDMLDKGYIGTRIHKELVQKGYMGSPSSVHRYLRAFKENDKAAKLATTRVETGPY</sequence>
<dbReference type="SUPFAM" id="SSF46689">
    <property type="entry name" value="Homeodomain-like"/>
    <property type="match status" value="1"/>
</dbReference>
<reference evidence="3" key="1">
    <citation type="submission" date="2016-11" db="EMBL/GenBank/DDBJ databases">
        <authorList>
            <person name="Varghese N."/>
            <person name="Submissions S."/>
        </authorList>
    </citation>
    <scope>NUCLEOTIDE SEQUENCE [LARGE SCALE GENOMIC DNA]</scope>
    <source>
        <strain evidence="3">DSM 12395</strain>
    </source>
</reference>
<name>A0A1M5CCH4_9FIRM</name>
<dbReference type="Gene3D" id="1.10.10.60">
    <property type="entry name" value="Homeodomain-like"/>
    <property type="match status" value="1"/>
</dbReference>
<dbReference type="InterPro" id="IPR009057">
    <property type="entry name" value="Homeodomain-like_sf"/>
</dbReference>
<dbReference type="InterPro" id="IPR017894">
    <property type="entry name" value="HTH_IS21_transposase_type"/>
</dbReference>
<dbReference type="Proteomes" id="UP000184148">
    <property type="component" value="Unassembled WGS sequence"/>
</dbReference>
<gene>
    <name evidence="2" type="ORF">SAMN02745133_02885</name>
</gene>
<evidence type="ECO:0000313" key="3">
    <source>
        <dbReference type="Proteomes" id="UP000184148"/>
    </source>
</evidence>
<dbReference type="EMBL" id="FQUY01000030">
    <property type="protein sequence ID" value="SHF52419.1"/>
    <property type="molecule type" value="Genomic_DNA"/>
</dbReference>
<proteinExistence type="predicted"/>